<sequence length="146" mass="16580">MQFQICPLSHEDFTDVTSVWEDSVRATHYFLSEADIRFYKPLIIKEYLPTLMLFGIRHDSGGLAGFVGVVDRKIEMLFVRPEDFGKGIGKALCRFAIQDLQACEVDVNEHNMQALKFYVKLGFQLSGRSALDPSGKPFPILHLKVI</sequence>
<dbReference type="PANTHER" id="PTHR43800">
    <property type="entry name" value="PEPTIDYL-LYSINE N-ACETYLTRANSFERASE YJAB"/>
    <property type="match status" value="1"/>
</dbReference>
<proteinExistence type="predicted"/>
<dbReference type="OrthoDB" id="9789605at2"/>
<evidence type="ECO:0000256" key="1">
    <source>
        <dbReference type="ARBA" id="ARBA00022679"/>
    </source>
</evidence>
<dbReference type="SUPFAM" id="SSF55729">
    <property type="entry name" value="Acyl-CoA N-acyltransferases (Nat)"/>
    <property type="match status" value="1"/>
</dbReference>
<dbReference type="InterPro" id="IPR000182">
    <property type="entry name" value="GNAT_dom"/>
</dbReference>
<dbReference type="PANTHER" id="PTHR43800:SF1">
    <property type="entry name" value="PEPTIDYL-LYSINE N-ACETYLTRANSFERASE YJAB"/>
    <property type="match status" value="1"/>
</dbReference>
<dbReference type="CDD" id="cd04301">
    <property type="entry name" value="NAT_SF"/>
    <property type="match status" value="1"/>
</dbReference>
<dbReference type="GO" id="GO:0016747">
    <property type="term" value="F:acyltransferase activity, transferring groups other than amino-acyl groups"/>
    <property type="evidence" value="ECO:0007669"/>
    <property type="project" value="InterPro"/>
</dbReference>
<protein>
    <submittedName>
        <fullName evidence="4">Putative acetyltransferase</fullName>
    </submittedName>
</protein>
<keyword evidence="5" id="KW-1185">Reference proteome</keyword>
<dbReference type="AlphaFoldDB" id="A0A1G7VEU1"/>
<reference evidence="5" key="1">
    <citation type="submission" date="2016-10" db="EMBL/GenBank/DDBJ databases">
        <authorList>
            <person name="Varghese N."/>
            <person name="Submissions S."/>
        </authorList>
    </citation>
    <scope>NUCLEOTIDE SEQUENCE [LARGE SCALE GENOMIC DNA]</scope>
    <source>
        <strain evidence="5">DSM 25329</strain>
    </source>
</reference>
<feature type="domain" description="N-acetyltransferase" evidence="3">
    <location>
        <begin position="3"/>
        <end position="146"/>
    </location>
</feature>
<dbReference type="Pfam" id="PF13508">
    <property type="entry name" value="Acetyltransf_7"/>
    <property type="match status" value="1"/>
</dbReference>
<dbReference type="EMBL" id="FNAN01000020">
    <property type="protein sequence ID" value="SDG58078.1"/>
    <property type="molecule type" value="Genomic_DNA"/>
</dbReference>
<evidence type="ECO:0000313" key="5">
    <source>
        <dbReference type="Proteomes" id="UP000198748"/>
    </source>
</evidence>
<dbReference type="PROSITE" id="PS51186">
    <property type="entry name" value="GNAT"/>
    <property type="match status" value="1"/>
</dbReference>
<dbReference type="Proteomes" id="UP000198748">
    <property type="component" value="Unassembled WGS sequence"/>
</dbReference>
<evidence type="ECO:0000313" key="4">
    <source>
        <dbReference type="EMBL" id="SDG58078.1"/>
    </source>
</evidence>
<evidence type="ECO:0000259" key="3">
    <source>
        <dbReference type="PROSITE" id="PS51186"/>
    </source>
</evidence>
<dbReference type="RefSeq" id="WP_090156426.1">
    <property type="nucleotide sequence ID" value="NZ_FNAN01000020.1"/>
</dbReference>
<gene>
    <name evidence="4" type="ORF">SAMN04487996_12051</name>
</gene>
<dbReference type="InterPro" id="IPR016181">
    <property type="entry name" value="Acyl_CoA_acyltransferase"/>
</dbReference>
<keyword evidence="2" id="KW-0012">Acyltransferase</keyword>
<evidence type="ECO:0000256" key="2">
    <source>
        <dbReference type="ARBA" id="ARBA00023315"/>
    </source>
</evidence>
<name>A0A1G7VEU1_9BACT</name>
<dbReference type="STRING" id="659014.SAMN04487996_12051"/>
<accession>A0A1G7VEU1</accession>
<keyword evidence="1 4" id="KW-0808">Transferase</keyword>
<dbReference type="Gene3D" id="3.40.630.30">
    <property type="match status" value="1"/>
</dbReference>
<organism evidence="4 5">
    <name type="scientific">Dyadobacter soli</name>
    <dbReference type="NCBI Taxonomy" id="659014"/>
    <lineage>
        <taxon>Bacteria</taxon>
        <taxon>Pseudomonadati</taxon>
        <taxon>Bacteroidota</taxon>
        <taxon>Cytophagia</taxon>
        <taxon>Cytophagales</taxon>
        <taxon>Spirosomataceae</taxon>
        <taxon>Dyadobacter</taxon>
    </lineage>
</organism>